<proteinExistence type="predicted"/>
<keyword evidence="1" id="KW-0472">Membrane</keyword>
<dbReference type="Proteomes" id="UP000004926">
    <property type="component" value="Chromosome"/>
</dbReference>
<sequence>MLAMAVGVAVACCETAGTRCLFVLKGRVGSGGWVLGLLLLVWSGYAGWCLFVVGLGLGLRGVRRGVTARRVWCDVFAAV</sequence>
<keyword evidence="3" id="KW-1185">Reference proteome</keyword>
<evidence type="ECO:0000256" key="1">
    <source>
        <dbReference type="SAM" id="Phobius"/>
    </source>
</evidence>
<evidence type="ECO:0000313" key="3">
    <source>
        <dbReference type="Proteomes" id="UP000004926"/>
    </source>
</evidence>
<accession>H5WWM8</accession>
<feature type="transmembrane region" description="Helical" evidence="1">
    <location>
        <begin position="33"/>
        <end position="59"/>
    </location>
</feature>
<dbReference type="AlphaFoldDB" id="H5WWM8"/>
<organism evidence="2 3">
    <name type="scientific">Saccharomonospora marina XMU15</name>
    <dbReference type="NCBI Taxonomy" id="882083"/>
    <lineage>
        <taxon>Bacteria</taxon>
        <taxon>Bacillati</taxon>
        <taxon>Actinomycetota</taxon>
        <taxon>Actinomycetes</taxon>
        <taxon>Pseudonocardiales</taxon>
        <taxon>Pseudonocardiaceae</taxon>
        <taxon>Saccharomonospora</taxon>
    </lineage>
</organism>
<keyword evidence="1" id="KW-1133">Transmembrane helix</keyword>
<dbReference type="EMBL" id="CM001439">
    <property type="protein sequence ID" value="EHR50584.1"/>
    <property type="molecule type" value="Genomic_DNA"/>
</dbReference>
<name>H5WWM8_9PSEU</name>
<protein>
    <submittedName>
        <fullName evidence="2">Uncharacterized protein</fullName>
    </submittedName>
</protein>
<reference evidence="2 3" key="1">
    <citation type="journal article" date="2012" name="Stand. Genomic Sci.">
        <title>Genome sequence of the ocean sediment bacterium Saccharomonospora marina type strain (XMU15(T)).</title>
        <authorList>
            <person name="Klenk H.P."/>
            <person name="Lu M."/>
            <person name="Lucas S."/>
            <person name="Lapidus A."/>
            <person name="Copeland A."/>
            <person name="Pitluck S."/>
            <person name="Goodwin L.A."/>
            <person name="Han C."/>
            <person name="Tapia R."/>
            <person name="Brambilla E.M."/>
            <person name="Potter G."/>
            <person name="Land M."/>
            <person name="Ivanova N."/>
            <person name="Rohde M."/>
            <person name="Goker M."/>
            <person name="Detter J.C."/>
            <person name="Li W.J."/>
            <person name="Kyrpides N.C."/>
            <person name="Woyke T."/>
        </authorList>
    </citation>
    <scope>NUCLEOTIDE SEQUENCE [LARGE SCALE GENOMIC DNA]</scope>
    <source>
        <strain evidence="2 3">XMU15</strain>
    </source>
</reference>
<gene>
    <name evidence="2" type="ORF">SacmaDRAFT_2333</name>
</gene>
<keyword evidence="1" id="KW-0812">Transmembrane</keyword>
<dbReference type="HOGENOM" id="CLU_2603944_0_0_11"/>
<evidence type="ECO:0000313" key="2">
    <source>
        <dbReference type="EMBL" id="EHR50584.1"/>
    </source>
</evidence>